<dbReference type="GO" id="GO:0016004">
    <property type="term" value="F:phospholipase activator activity"/>
    <property type="evidence" value="ECO:0007669"/>
    <property type="project" value="UniProtKB-ARBA"/>
</dbReference>
<evidence type="ECO:0000256" key="2">
    <source>
        <dbReference type="ARBA" id="ARBA00010290"/>
    </source>
</evidence>
<dbReference type="GO" id="GO:0015031">
    <property type="term" value="P:protein transport"/>
    <property type="evidence" value="ECO:0007669"/>
    <property type="project" value="UniProtKB-KW"/>
</dbReference>
<organism evidence="15 16">
    <name type="scientific">Fraxinus pennsylvanica</name>
    <dbReference type="NCBI Taxonomy" id="56036"/>
    <lineage>
        <taxon>Eukaryota</taxon>
        <taxon>Viridiplantae</taxon>
        <taxon>Streptophyta</taxon>
        <taxon>Embryophyta</taxon>
        <taxon>Tracheophyta</taxon>
        <taxon>Spermatophyta</taxon>
        <taxon>Magnoliopsida</taxon>
        <taxon>eudicotyledons</taxon>
        <taxon>Gunneridae</taxon>
        <taxon>Pentapetalae</taxon>
        <taxon>asterids</taxon>
        <taxon>lamiids</taxon>
        <taxon>Lamiales</taxon>
        <taxon>Oleaceae</taxon>
        <taxon>Oleeae</taxon>
        <taxon>Fraxinus</taxon>
    </lineage>
</organism>
<keyword evidence="13" id="KW-0479">Metal-binding</keyword>
<dbReference type="GO" id="GO:0005794">
    <property type="term" value="C:Golgi apparatus"/>
    <property type="evidence" value="ECO:0007669"/>
    <property type="project" value="UniProtKB-SubCell"/>
</dbReference>
<evidence type="ECO:0000256" key="10">
    <source>
        <dbReference type="ARBA" id="ARBA00023288"/>
    </source>
</evidence>
<protein>
    <recommendedName>
        <fullName evidence="11">ADP-ribosylation factor 1</fullName>
    </recommendedName>
</protein>
<feature type="binding site" evidence="13">
    <location>
        <position position="31"/>
    </location>
    <ligand>
        <name>Mg(2+)</name>
        <dbReference type="ChEBI" id="CHEBI:18420"/>
    </ligand>
</feature>
<proteinExistence type="inferred from homology"/>
<keyword evidence="10" id="KW-0449">Lipoprotein</keyword>
<dbReference type="Gene3D" id="1.10.1070.11">
    <property type="entry name" value="Phosphatidylinositol 3-/4-kinase, catalytic domain"/>
    <property type="match status" value="1"/>
</dbReference>
<keyword evidence="13" id="KW-0460">Magnesium</keyword>
<evidence type="ECO:0000256" key="3">
    <source>
        <dbReference type="ARBA" id="ARBA00022448"/>
    </source>
</evidence>
<evidence type="ECO:0000313" key="15">
    <source>
        <dbReference type="EMBL" id="CAI9756282.1"/>
    </source>
</evidence>
<evidence type="ECO:0000256" key="14">
    <source>
        <dbReference type="RuleBase" id="RU003925"/>
    </source>
</evidence>
<evidence type="ECO:0000256" key="12">
    <source>
        <dbReference type="PIRSR" id="PIRSR606689-1"/>
    </source>
</evidence>
<comment type="similarity">
    <text evidence="2 14">Belongs to the small GTPase superfamily. Arf family.</text>
</comment>
<dbReference type="PRINTS" id="PR00328">
    <property type="entry name" value="SAR1GTPBP"/>
</dbReference>
<dbReference type="FunFam" id="3.40.50.300:FF:003500">
    <property type="entry name" value="ADP-ribosylation factor 1"/>
    <property type="match status" value="1"/>
</dbReference>
<dbReference type="InterPro" id="IPR027417">
    <property type="entry name" value="P-loop_NTPase"/>
</dbReference>
<keyword evidence="5 12" id="KW-0547">Nucleotide-binding</keyword>
<sequence length="119" mass="13538">MGLTFTKLFSWLFAKKEMRIVMVGLDAAGKTTILYKLKLGKIVTTIPTIGFNVETIEYKNISFTVWDVGGYEAQSRDDDSLFHVDFGFILGRDPKPFPPTMKLCKEMVEAMGRAERYLT</sequence>
<feature type="binding site" evidence="12">
    <location>
        <begin position="24"/>
        <end position="31"/>
    </location>
    <ligand>
        <name>GTP</name>
        <dbReference type="ChEBI" id="CHEBI:37565"/>
    </ligand>
</feature>
<dbReference type="GO" id="GO:0046872">
    <property type="term" value="F:metal ion binding"/>
    <property type="evidence" value="ECO:0007669"/>
    <property type="project" value="UniProtKB-KW"/>
</dbReference>
<evidence type="ECO:0000256" key="8">
    <source>
        <dbReference type="ARBA" id="ARBA00023034"/>
    </source>
</evidence>
<gene>
    <name evidence="15" type="ORF">FPE_LOCUS3712</name>
</gene>
<keyword evidence="16" id="KW-1185">Reference proteome</keyword>
<dbReference type="GO" id="GO:0005525">
    <property type="term" value="F:GTP binding"/>
    <property type="evidence" value="ECO:0007669"/>
    <property type="project" value="UniProtKB-KW"/>
</dbReference>
<dbReference type="PANTHER" id="PTHR11711">
    <property type="entry name" value="ADP RIBOSYLATION FACTOR-RELATED"/>
    <property type="match status" value="1"/>
</dbReference>
<comment type="subcellular location">
    <subcellularLocation>
        <location evidence="1">Golgi apparatus</location>
    </subcellularLocation>
</comment>
<dbReference type="GO" id="GO:0016192">
    <property type="term" value="P:vesicle-mediated transport"/>
    <property type="evidence" value="ECO:0007669"/>
    <property type="project" value="UniProtKB-KW"/>
</dbReference>
<keyword evidence="8" id="KW-0333">Golgi apparatus</keyword>
<evidence type="ECO:0000256" key="4">
    <source>
        <dbReference type="ARBA" id="ARBA00022707"/>
    </source>
</evidence>
<dbReference type="NCBIfam" id="TIGR00231">
    <property type="entry name" value="small_GTP"/>
    <property type="match status" value="1"/>
</dbReference>
<dbReference type="InterPro" id="IPR024156">
    <property type="entry name" value="Small_GTPase_ARF"/>
</dbReference>
<keyword evidence="3" id="KW-0813">Transport</keyword>
<feature type="binding site" evidence="12">
    <location>
        <position position="70"/>
    </location>
    <ligand>
        <name>GTP</name>
        <dbReference type="ChEBI" id="CHEBI:37565"/>
    </ligand>
</feature>
<evidence type="ECO:0000256" key="11">
    <source>
        <dbReference type="ARBA" id="ARBA00040200"/>
    </source>
</evidence>
<dbReference type="InterPro" id="IPR006689">
    <property type="entry name" value="Small_GTPase_ARF/SAR"/>
</dbReference>
<keyword evidence="9 12" id="KW-0342">GTP-binding</keyword>
<evidence type="ECO:0000313" key="16">
    <source>
        <dbReference type="Proteomes" id="UP000834106"/>
    </source>
</evidence>
<dbReference type="SUPFAM" id="SSF52540">
    <property type="entry name" value="P-loop containing nucleoside triphosphate hydrolases"/>
    <property type="match status" value="1"/>
</dbReference>
<dbReference type="Pfam" id="PF00025">
    <property type="entry name" value="Arf"/>
    <property type="match status" value="1"/>
</dbReference>
<reference evidence="15" key="1">
    <citation type="submission" date="2023-05" db="EMBL/GenBank/DDBJ databases">
        <authorList>
            <person name="Huff M."/>
        </authorList>
    </citation>
    <scope>NUCLEOTIDE SEQUENCE</scope>
</reference>
<keyword evidence="7" id="KW-0653">Protein transport</keyword>
<dbReference type="EMBL" id="OU503037">
    <property type="protein sequence ID" value="CAI9756282.1"/>
    <property type="molecule type" value="Genomic_DNA"/>
</dbReference>
<name>A0AAD2DIX0_9LAMI</name>
<feature type="binding site" evidence="13">
    <location>
        <position position="48"/>
    </location>
    <ligand>
        <name>Mg(2+)</name>
        <dbReference type="ChEBI" id="CHEBI:18420"/>
    </ligand>
</feature>
<dbReference type="Gene3D" id="3.40.50.300">
    <property type="entry name" value="P-loop containing nucleotide triphosphate hydrolases"/>
    <property type="match status" value="1"/>
</dbReference>
<dbReference type="InterPro" id="IPR036940">
    <property type="entry name" value="PI3/4_kinase_cat_sf"/>
</dbReference>
<evidence type="ECO:0000256" key="1">
    <source>
        <dbReference type="ARBA" id="ARBA00004555"/>
    </source>
</evidence>
<evidence type="ECO:0000256" key="7">
    <source>
        <dbReference type="ARBA" id="ARBA00022927"/>
    </source>
</evidence>
<evidence type="ECO:0000256" key="5">
    <source>
        <dbReference type="ARBA" id="ARBA00022741"/>
    </source>
</evidence>
<dbReference type="SUPFAM" id="SSF56112">
    <property type="entry name" value="Protein kinase-like (PK-like)"/>
    <property type="match status" value="1"/>
</dbReference>
<dbReference type="InterPro" id="IPR005225">
    <property type="entry name" value="Small_GTP-bd"/>
</dbReference>
<evidence type="ECO:0000256" key="13">
    <source>
        <dbReference type="PIRSR" id="PIRSR606689-2"/>
    </source>
</evidence>
<dbReference type="Proteomes" id="UP000834106">
    <property type="component" value="Chromosome 2"/>
</dbReference>
<dbReference type="InterPro" id="IPR011009">
    <property type="entry name" value="Kinase-like_dom_sf"/>
</dbReference>
<dbReference type="SMART" id="SM00177">
    <property type="entry name" value="ARF"/>
    <property type="match status" value="1"/>
</dbReference>
<evidence type="ECO:0000256" key="9">
    <source>
        <dbReference type="ARBA" id="ARBA00023134"/>
    </source>
</evidence>
<dbReference type="AlphaFoldDB" id="A0AAD2DIX0"/>
<evidence type="ECO:0000256" key="6">
    <source>
        <dbReference type="ARBA" id="ARBA00022892"/>
    </source>
</evidence>
<dbReference type="GO" id="GO:0003924">
    <property type="term" value="F:GTPase activity"/>
    <property type="evidence" value="ECO:0007669"/>
    <property type="project" value="InterPro"/>
</dbReference>
<keyword evidence="4" id="KW-0519">Myristate</keyword>
<accession>A0AAD2DIX0</accession>
<keyword evidence="6" id="KW-0931">ER-Golgi transport</keyword>